<evidence type="ECO:0000313" key="10">
    <source>
        <dbReference type="Proteomes" id="UP000249061"/>
    </source>
</evidence>
<dbReference type="Pfam" id="PF01268">
    <property type="entry name" value="FTHFS"/>
    <property type="match status" value="1"/>
</dbReference>
<name>A0A2W5TKR4_9BACT</name>
<dbReference type="Gene3D" id="3.30.1510.10">
    <property type="entry name" value="Domain 2, N(10)-formyltetrahydrofolate synthetase"/>
    <property type="match status" value="1"/>
</dbReference>
<dbReference type="InterPro" id="IPR020628">
    <property type="entry name" value="Formate_THF_ligase_CS"/>
</dbReference>
<gene>
    <name evidence="8" type="primary">fhs</name>
    <name evidence="9" type="ORF">DI536_11215</name>
</gene>
<comment type="similarity">
    <text evidence="7 8">Belongs to the formate--tetrahydrofolate ligase family.</text>
</comment>
<evidence type="ECO:0000256" key="7">
    <source>
        <dbReference type="ARBA" id="ARBA00061363"/>
    </source>
</evidence>
<dbReference type="EMBL" id="QFQP01000008">
    <property type="protein sequence ID" value="PZR13893.1"/>
    <property type="molecule type" value="Genomic_DNA"/>
</dbReference>
<dbReference type="Proteomes" id="UP000249061">
    <property type="component" value="Unassembled WGS sequence"/>
</dbReference>
<evidence type="ECO:0000256" key="6">
    <source>
        <dbReference type="ARBA" id="ARBA00049033"/>
    </source>
</evidence>
<dbReference type="GO" id="GO:0004329">
    <property type="term" value="F:formate-tetrahydrofolate ligase activity"/>
    <property type="evidence" value="ECO:0007669"/>
    <property type="project" value="UniProtKB-UniRule"/>
</dbReference>
<comment type="catalytic activity">
    <reaction evidence="6 8">
        <text>(6S)-5,6,7,8-tetrahydrofolate + formate + ATP = (6R)-10-formyltetrahydrofolate + ADP + phosphate</text>
        <dbReference type="Rhea" id="RHEA:20221"/>
        <dbReference type="ChEBI" id="CHEBI:15740"/>
        <dbReference type="ChEBI" id="CHEBI:30616"/>
        <dbReference type="ChEBI" id="CHEBI:43474"/>
        <dbReference type="ChEBI" id="CHEBI:57453"/>
        <dbReference type="ChEBI" id="CHEBI:195366"/>
        <dbReference type="ChEBI" id="CHEBI:456216"/>
        <dbReference type="EC" id="6.3.4.3"/>
    </reaction>
</comment>
<dbReference type="FunFam" id="3.30.1510.10:FF:000001">
    <property type="entry name" value="Formate--tetrahydrofolate ligase"/>
    <property type="match status" value="1"/>
</dbReference>
<evidence type="ECO:0000256" key="8">
    <source>
        <dbReference type="HAMAP-Rule" id="MF_01543"/>
    </source>
</evidence>
<dbReference type="EC" id="6.3.4.3" evidence="8"/>
<evidence type="ECO:0000313" key="9">
    <source>
        <dbReference type="EMBL" id="PZR13893.1"/>
    </source>
</evidence>
<dbReference type="UniPathway" id="UPA00193"/>
<dbReference type="FunFam" id="3.10.410.10:FF:000001">
    <property type="entry name" value="Putative formate--tetrahydrofolate ligase"/>
    <property type="match status" value="1"/>
</dbReference>
<dbReference type="Gene3D" id="3.10.410.10">
    <property type="entry name" value="Formyltetrahydrofolate synthetase, domain 3"/>
    <property type="match status" value="1"/>
</dbReference>
<dbReference type="SUPFAM" id="SSF52540">
    <property type="entry name" value="P-loop containing nucleoside triphosphate hydrolases"/>
    <property type="match status" value="1"/>
</dbReference>
<keyword evidence="5 8" id="KW-0067">ATP-binding</keyword>
<proteinExistence type="inferred from homology"/>
<comment type="caution">
    <text evidence="9">The sequence shown here is derived from an EMBL/GenBank/DDBJ whole genome shotgun (WGS) entry which is preliminary data.</text>
</comment>
<evidence type="ECO:0000256" key="4">
    <source>
        <dbReference type="ARBA" id="ARBA00022741"/>
    </source>
</evidence>
<dbReference type="GO" id="GO:0035999">
    <property type="term" value="P:tetrahydrofolate interconversion"/>
    <property type="evidence" value="ECO:0007669"/>
    <property type="project" value="UniProtKB-UniRule"/>
</dbReference>
<dbReference type="Gene3D" id="3.40.50.300">
    <property type="entry name" value="P-loop containing nucleotide triphosphate hydrolases"/>
    <property type="match status" value="1"/>
</dbReference>
<accession>A0A2W5TKR4</accession>
<keyword evidence="2 8" id="KW-0554">One-carbon metabolism</keyword>
<feature type="binding site" evidence="8">
    <location>
        <begin position="53"/>
        <end position="60"/>
    </location>
    <ligand>
        <name>ATP</name>
        <dbReference type="ChEBI" id="CHEBI:30616"/>
    </ligand>
</feature>
<dbReference type="GO" id="GO:0005524">
    <property type="term" value="F:ATP binding"/>
    <property type="evidence" value="ECO:0007669"/>
    <property type="project" value="UniProtKB-UniRule"/>
</dbReference>
<dbReference type="HAMAP" id="MF_01543">
    <property type="entry name" value="FTHFS"/>
    <property type="match status" value="1"/>
</dbReference>
<dbReference type="PROSITE" id="PS00722">
    <property type="entry name" value="FTHFS_2"/>
    <property type="match status" value="1"/>
</dbReference>
<dbReference type="NCBIfam" id="NF010030">
    <property type="entry name" value="PRK13505.1"/>
    <property type="match status" value="1"/>
</dbReference>
<dbReference type="InterPro" id="IPR027417">
    <property type="entry name" value="P-loop_NTPase"/>
</dbReference>
<organism evidence="9 10">
    <name type="scientific">Archangium gephyra</name>
    <dbReference type="NCBI Taxonomy" id="48"/>
    <lineage>
        <taxon>Bacteria</taxon>
        <taxon>Pseudomonadati</taxon>
        <taxon>Myxococcota</taxon>
        <taxon>Myxococcia</taxon>
        <taxon>Myxococcales</taxon>
        <taxon>Cystobacterineae</taxon>
        <taxon>Archangiaceae</taxon>
        <taxon>Archangium</taxon>
    </lineage>
</organism>
<reference evidence="9 10" key="1">
    <citation type="submission" date="2017-08" db="EMBL/GenBank/DDBJ databases">
        <title>Infants hospitalized years apart are colonized by the same room-sourced microbial strains.</title>
        <authorList>
            <person name="Brooks B."/>
            <person name="Olm M.R."/>
            <person name="Firek B.A."/>
            <person name="Baker R."/>
            <person name="Thomas B.C."/>
            <person name="Morowitz M.J."/>
            <person name="Banfield J.F."/>
        </authorList>
    </citation>
    <scope>NUCLEOTIDE SEQUENCE [LARGE SCALE GENOMIC DNA]</scope>
    <source>
        <strain evidence="9">S2_003_000_R2_14</strain>
    </source>
</reference>
<keyword evidence="3 8" id="KW-0436">Ligase</keyword>
<keyword evidence="4 8" id="KW-0547">Nucleotide-binding</keyword>
<comment type="pathway">
    <text evidence="1 8">One-carbon metabolism; tetrahydrofolate interconversion.</text>
</comment>
<protein>
    <recommendedName>
        <fullName evidence="8">Formate--tetrahydrofolate ligase</fullName>
        <ecNumber evidence="8">6.3.4.3</ecNumber>
    </recommendedName>
    <alternativeName>
        <fullName evidence="8">Formyltetrahydrofolate synthetase</fullName>
        <shortName evidence="8">FHS</shortName>
        <shortName evidence="8">FTHFS</shortName>
    </alternativeName>
</protein>
<evidence type="ECO:0000256" key="1">
    <source>
        <dbReference type="ARBA" id="ARBA00004777"/>
    </source>
</evidence>
<evidence type="ECO:0000256" key="2">
    <source>
        <dbReference type="ARBA" id="ARBA00022563"/>
    </source>
</evidence>
<sequence length="535" mass="56100">MLPIVDVAKKVGLTADDLLPYGPLAKLSWATVNRLRDGGAKGKLVLVSAMTPTKYGEGKTTTSIGLVQGLARRGVKTIAALREPSLGPVFGAKGGGTGGGKASLEPSARINLHCTGDLHAITAANNLLAALVDNAINFDQRKFKQVTWKRCIDMNDRFLRNTVIGLGGPSSGVPREDGFDITAASEVMATLCLSDGVKDLKARLARLIVGVDKDNKPVTAGDLNAVGAMSALLGDALLPNLAQTTEGVPALVHGGPFANIAHGCNSVMATRAALSLADVVVTEAGFAFDLGGEKFLDLKCRMSGLWPSAVVLVVTARAMRFHGGDQPGLESIEKGFANVRRHIASIRSFGLEPVLAMNVFASDTEEELALVEKLAAAENVRIARNAGFLEGGSGSEKLAAVVEEVLQQPRTPPTFTYALADTFEHKVTAIAQKIYGALHAELSSDAQHDLARLRSWGLGDLPVCMAKTHLSLSDDPTRQGAPNNFVITIRNVRVSAGAGFLLALTGEILTMPGLPKVPAAYGLDLTESGEVVGVH</sequence>
<dbReference type="InterPro" id="IPR000559">
    <property type="entry name" value="Formate_THF_ligase"/>
</dbReference>
<evidence type="ECO:0000256" key="3">
    <source>
        <dbReference type="ARBA" id="ARBA00022598"/>
    </source>
</evidence>
<evidence type="ECO:0000256" key="5">
    <source>
        <dbReference type="ARBA" id="ARBA00022840"/>
    </source>
</evidence>
<dbReference type="AlphaFoldDB" id="A0A2W5TKR4"/>